<sequence>MDLSYEKKERKTEIYQMYQEIFEDPEEFARYYFEEIYPGNRVLTAQEHGEIRGMIHLNPYKVRAGRKDWTLHYIVAVAVREQYRRQGIMAQMLERCLNDMAQKGEPFTYLMPADRAYYEPFGFVFIMDWTEAQVRGEKTEKQGVIMAADEKDYDEISDFLEEFLKKFRVYTVPDQAYLERTQRESQSSDGSLMVWRKEGALRGVFAEGKEDDDVFLRWAFSKEPEQMLTQIKGRFPDRVIEITGGNISPGSQVPKIMARITCLKAWEKILKGRKNVSFRLNVEDPLIRENNGTFCFEAGFEGVKIRKEREDGDAQKILIEDLTRVFFGYEAEKILEQYPYLESIQPAEPVYISEEV</sequence>
<dbReference type="InterPro" id="IPR016181">
    <property type="entry name" value="Acyl_CoA_acyltransferase"/>
</dbReference>
<evidence type="ECO:0000313" key="3">
    <source>
        <dbReference type="Proteomes" id="UP000613208"/>
    </source>
</evidence>
<dbReference type="InterPro" id="IPR025559">
    <property type="entry name" value="Eis_dom"/>
</dbReference>
<name>A0A916VE84_9FIRM</name>
<proteinExistence type="predicted"/>
<dbReference type="InterPro" id="IPR036527">
    <property type="entry name" value="SCP2_sterol-bd_dom_sf"/>
</dbReference>
<protein>
    <recommendedName>
        <fullName evidence="1">N-acetyltransferase domain-containing protein</fullName>
    </recommendedName>
</protein>
<dbReference type="PANTHER" id="PTHR37817:SF1">
    <property type="entry name" value="N-ACETYLTRANSFERASE EIS"/>
    <property type="match status" value="1"/>
</dbReference>
<reference evidence="2" key="1">
    <citation type="submission" date="2020-06" db="EMBL/GenBank/DDBJ databases">
        <title>Characterization of fructooligosaccharide metabolism and fructooligosaccharide-degrading enzymes in human commensal butyrate producers.</title>
        <authorList>
            <person name="Tanno H."/>
            <person name="Fujii T."/>
            <person name="Hirano K."/>
            <person name="Maeno S."/>
            <person name="Tonozuka T."/>
            <person name="Sakamoto M."/>
            <person name="Ohkuma M."/>
            <person name="Tochio T."/>
            <person name="Endo A."/>
        </authorList>
    </citation>
    <scope>NUCLEOTIDE SEQUENCE</scope>
    <source>
        <strain evidence="2">JCM 17466</strain>
    </source>
</reference>
<dbReference type="Gene3D" id="3.40.630.30">
    <property type="match status" value="1"/>
</dbReference>
<dbReference type="SUPFAM" id="SSF55729">
    <property type="entry name" value="Acyl-CoA N-acyltransferases (Nat)"/>
    <property type="match status" value="1"/>
</dbReference>
<dbReference type="GO" id="GO:0034069">
    <property type="term" value="F:aminoglycoside N-acetyltransferase activity"/>
    <property type="evidence" value="ECO:0007669"/>
    <property type="project" value="TreeGrafter"/>
</dbReference>
<keyword evidence="3" id="KW-1185">Reference proteome</keyword>
<accession>A0A916VE84</accession>
<dbReference type="EMBL" id="BLYI01000043">
    <property type="protein sequence ID" value="GFO85672.1"/>
    <property type="molecule type" value="Genomic_DNA"/>
</dbReference>
<dbReference type="Gene3D" id="3.30.1050.10">
    <property type="entry name" value="SCP2 sterol-binding domain"/>
    <property type="match status" value="1"/>
</dbReference>
<gene>
    <name evidence="2" type="ORF">ANBU17_20190</name>
</gene>
<dbReference type="CDD" id="cd04301">
    <property type="entry name" value="NAT_SF"/>
    <property type="match status" value="1"/>
</dbReference>
<dbReference type="RefSeq" id="WP_201311371.1">
    <property type="nucleotide sequence ID" value="NZ_BLYI01000043.1"/>
</dbReference>
<dbReference type="GO" id="GO:0030649">
    <property type="term" value="P:aminoglycoside antibiotic catabolic process"/>
    <property type="evidence" value="ECO:0007669"/>
    <property type="project" value="TreeGrafter"/>
</dbReference>
<dbReference type="InterPro" id="IPR000182">
    <property type="entry name" value="GNAT_dom"/>
</dbReference>
<feature type="domain" description="N-acetyltransferase" evidence="1">
    <location>
        <begin position="1"/>
        <end position="141"/>
    </location>
</feature>
<evidence type="ECO:0000259" key="1">
    <source>
        <dbReference type="PROSITE" id="PS51186"/>
    </source>
</evidence>
<dbReference type="PANTHER" id="PTHR37817">
    <property type="entry name" value="N-ACETYLTRANSFERASE EIS"/>
    <property type="match status" value="1"/>
</dbReference>
<dbReference type="Pfam" id="PF13530">
    <property type="entry name" value="SCP2_2"/>
    <property type="match status" value="1"/>
</dbReference>
<dbReference type="Proteomes" id="UP000613208">
    <property type="component" value="Unassembled WGS sequence"/>
</dbReference>
<comment type="caution">
    <text evidence="2">The sequence shown here is derived from an EMBL/GenBank/DDBJ whole genome shotgun (WGS) entry which is preliminary data.</text>
</comment>
<dbReference type="AlphaFoldDB" id="A0A916VE84"/>
<evidence type="ECO:0000313" key="2">
    <source>
        <dbReference type="EMBL" id="GFO85672.1"/>
    </source>
</evidence>
<dbReference type="InterPro" id="IPR051554">
    <property type="entry name" value="Acetyltransferase_Eis"/>
</dbReference>
<dbReference type="PROSITE" id="PS51186">
    <property type="entry name" value="GNAT"/>
    <property type="match status" value="1"/>
</dbReference>
<dbReference type="Pfam" id="PF13527">
    <property type="entry name" value="Acetyltransf_9"/>
    <property type="match status" value="1"/>
</dbReference>
<dbReference type="SUPFAM" id="SSF55718">
    <property type="entry name" value="SCP-like"/>
    <property type="match status" value="1"/>
</dbReference>
<organism evidence="2 3">
    <name type="scientific">Anaerostipes butyraticus</name>
    <dbReference type="NCBI Taxonomy" id="645466"/>
    <lineage>
        <taxon>Bacteria</taxon>
        <taxon>Bacillati</taxon>
        <taxon>Bacillota</taxon>
        <taxon>Clostridia</taxon>
        <taxon>Lachnospirales</taxon>
        <taxon>Lachnospiraceae</taxon>
        <taxon>Anaerostipes</taxon>
    </lineage>
</organism>